<dbReference type="AlphaFoldDB" id="A0A7J9I2S8"/>
<keyword evidence="7" id="KW-0560">Oxidoreductase</keyword>
<keyword evidence="5" id="KW-0479">Metal-binding</keyword>
<sequence length="140" mass="15589">MSLRSGISEQVNLLEKGGFVLLALESLLDARLPSELTFDAKSIVSSLMLFLIHQFRLQDSTLPPVQLNLARLDGNDRLLDFTQKLEAACVGTVESGKMTKDLALLIHGPKVSRSQYLNTEEFIEAVAKELSNRMYVKPKL</sequence>
<dbReference type="InterPro" id="IPR004790">
    <property type="entry name" value="Isocitrate_DH_NADP"/>
</dbReference>
<gene>
    <name evidence="9" type="ORF">Gohar_001091</name>
</gene>
<dbReference type="EMBL" id="JABFAD010000013">
    <property type="protein sequence ID" value="MBA0816426.1"/>
    <property type="molecule type" value="Genomic_DNA"/>
</dbReference>
<dbReference type="SUPFAM" id="SSF53659">
    <property type="entry name" value="Isocitrate/Isopropylmalate dehydrogenase-like"/>
    <property type="match status" value="1"/>
</dbReference>
<evidence type="ECO:0000313" key="10">
    <source>
        <dbReference type="Proteomes" id="UP000593560"/>
    </source>
</evidence>
<keyword evidence="4" id="KW-0816">Tricarboxylic acid cycle</keyword>
<evidence type="ECO:0000256" key="4">
    <source>
        <dbReference type="ARBA" id="ARBA00022532"/>
    </source>
</evidence>
<evidence type="ECO:0000256" key="5">
    <source>
        <dbReference type="ARBA" id="ARBA00022723"/>
    </source>
</evidence>
<evidence type="ECO:0000256" key="2">
    <source>
        <dbReference type="ARBA" id="ARBA00001946"/>
    </source>
</evidence>
<comment type="similarity">
    <text evidence="3">Belongs to the isocitrate and isopropylmalate dehydrogenases family.</text>
</comment>
<protein>
    <submittedName>
        <fullName evidence="9">Uncharacterized protein</fullName>
    </submittedName>
</protein>
<reference evidence="9 10" key="1">
    <citation type="journal article" date="2019" name="Genome Biol. Evol.">
        <title>Insights into the evolution of the New World diploid cottons (Gossypium, subgenus Houzingenia) based on genome sequencing.</title>
        <authorList>
            <person name="Grover C.E."/>
            <person name="Arick M.A. 2nd"/>
            <person name="Thrash A."/>
            <person name="Conover J.L."/>
            <person name="Sanders W.S."/>
            <person name="Peterson D.G."/>
            <person name="Frelichowski J.E."/>
            <person name="Scheffler J.A."/>
            <person name="Scheffler B.E."/>
            <person name="Wendel J.F."/>
        </authorList>
    </citation>
    <scope>NUCLEOTIDE SEQUENCE [LARGE SCALE GENOMIC DNA]</scope>
    <source>
        <strain evidence="9">0</strain>
        <tissue evidence="9">Leaf</tissue>
    </source>
</reference>
<keyword evidence="6" id="KW-0460">Magnesium</keyword>
<proteinExistence type="inferred from homology"/>
<dbReference type="GO" id="GO:0004450">
    <property type="term" value="F:isocitrate dehydrogenase (NADP+) activity"/>
    <property type="evidence" value="ECO:0007669"/>
    <property type="project" value="InterPro"/>
</dbReference>
<evidence type="ECO:0000256" key="1">
    <source>
        <dbReference type="ARBA" id="ARBA00001936"/>
    </source>
</evidence>
<dbReference type="PANTHER" id="PTHR11822:SF27">
    <property type="entry name" value="ISOCITRATE DEHYDROGENASE [NADP]"/>
    <property type="match status" value="1"/>
</dbReference>
<evidence type="ECO:0000256" key="8">
    <source>
        <dbReference type="ARBA" id="ARBA00023211"/>
    </source>
</evidence>
<keyword evidence="10" id="KW-1185">Reference proteome</keyword>
<comment type="cofactor">
    <cofactor evidence="2">
        <name>Mg(2+)</name>
        <dbReference type="ChEBI" id="CHEBI:18420"/>
    </cofactor>
</comment>
<dbReference type="GO" id="GO:0006739">
    <property type="term" value="P:NADP+ metabolic process"/>
    <property type="evidence" value="ECO:0007669"/>
    <property type="project" value="TreeGrafter"/>
</dbReference>
<keyword evidence="8" id="KW-0464">Manganese</keyword>
<dbReference type="PANTHER" id="PTHR11822">
    <property type="entry name" value="NADP-SPECIFIC ISOCITRATE DEHYDROGENASE"/>
    <property type="match status" value="1"/>
</dbReference>
<dbReference type="OrthoDB" id="248923at2759"/>
<dbReference type="GO" id="GO:0005739">
    <property type="term" value="C:mitochondrion"/>
    <property type="evidence" value="ECO:0007669"/>
    <property type="project" value="TreeGrafter"/>
</dbReference>
<comment type="cofactor">
    <cofactor evidence="1">
        <name>Mn(2+)</name>
        <dbReference type="ChEBI" id="CHEBI:29035"/>
    </cofactor>
</comment>
<evidence type="ECO:0000256" key="6">
    <source>
        <dbReference type="ARBA" id="ARBA00022842"/>
    </source>
</evidence>
<dbReference type="Gene3D" id="3.40.718.10">
    <property type="entry name" value="Isopropylmalate Dehydrogenase"/>
    <property type="match status" value="1"/>
</dbReference>
<organism evidence="9 10">
    <name type="scientific">Gossypium harknessii</name>
    <dbReference type="NCBI Taxonomy" id="34285"/>
    <lineage>
        <taxon>Eukaryota</taxon>
        <taxon>Viridiplantae</taxon>
        <taxon>Streptophyta</taxon>
        <taxon>Embryophyta</taxon>
        <taxon>Tracheophyta</taxon>
        <taxon>Spermatophyta</taxon>
        <taxon>Magnoliopsida</taxon>
        <taxon>eudicotyledons</taxon>
        <taxon>Gunneridae</taxon>
        <taxon>Pentapetalae</taxon>
        <taxon>rosids</taxon>
        <taxon>malvids</taxon>
        <taxon>Malvales</taxon>
        <taxon>Malvaceae</taxon>
        <taxon>Malvoideae</taxon>
        <taxon>Gossypium</taxon>
    </lineage>
</organism>
<accession>A0A7J9I2S8</accession>
<dbReference type="Proteomes" id="UP000593560">
    <property type="component" value="Unassembled WGS sequence"/>
</dbReference>
<name>A0A7J9I2S8_9ROSI</name>
<comment type="caution">
    <text evidence="9">The sequence shown here is derived from an EMBL/GenBank/DDBJ whole genome shotgun (WGS) entry which is preliminary data.</text>
</comment>
<dbReference type="GO" id="GO:0046872">
    <property type="term" value="F:metal ion binding"/>
    <property type="evidence" value="ECO:0007669"/>
    <property type="project" value="UniProtKB-KW"/>
</dbReference>
<evidence type="ECO:0000313" key="9">
    <source>
        <dbReference type="EMBL" id="MBA0816426.1"/>
    </source>
</evidence>
<dbReference type="GO" id="GO:0006102">
    <property type="term" value="P:isocitrate metabolic process"/>
    <property type="evidence" value="ECO:0007669"/>
    <property type="project" value="InterPro"/>
</dbReference>
<evidence type="ECO:0000256" key="3">
    <source>
        <dbReference type="ARBA" id="ARBA00007769"/>
    </source>
</evidence>
<evidence type="ECO:0000256" key="7">
    <source>
        <dbReference type="ARBA" id="ARBA00023002"/>
    </source>
</evidence>
<dbReference type="GO" id="GO:0006099">
    <property type="term" value="P:tricarboxylic acid cycle"/>
    <property type="evidence" value="ECO:0007669"/>
    <property type="project" value="UniProtKB-KW"/>
</dbReference>